<evidence type="ECO:0000313" key="1">
    <source>
        <dbReference type="EMBL" id="CAK9063227.1"/>
    </source>
</evidence>
<comment type="caution">
    <text evidence="1">The sequence shown here is derived from an EMBL/GenBank/DDBJ whole genome shotgun (WGS) entry which is preliminary data.</text>
</comment>
<accession>A0ABP0NK30</accession>
<protein>
    <submittedName>
        <fullName evidence="1">Uncharacterized protein</fullName>
    </submittedName>
</protein>
<reference evidence="1 2" key="1">
    <citation type="submission" date="2024-02" db="EMBL/GenBank/DDBJ databases">
        <authorList>
            <person name="Chen Y."/>
            <person name="Shah S."/>
            <person name="Dougan E. K."/>
            <person name="Thang M."/>
            <person name="Chan C."/>
        </authorList>
    </citation>
    <scope>NUCLEOTIDE SEQUENCE [LARGE SCALE GENOMIC DNA]</scope>
</reference>
<proteinExistence type="predicted"/>
<organism evidence="1 2">
    <name type="scientific">Durusdinium trenchii</name>
    <dbReference type="NCBI Taxonomy" id="1381693"/>
    <lineage>
        <taxon>Eukaryota</taxon>
        <taxon>Sar</taxon>
        <taxon>Alveolata</taxon>
        <taxon>Dinophyceae</taxon>
        <taxon>Suessiales</taxon>
        <taxon>Symbiodiniaceae</taxon>
        <taxon>Durusdinium</taxon>
    </lineage>
</organism>
<evidence type="ECO:0000313" key="2">
    <source>
        <dbReference type="Proteomes" id="UP001642464"/>
    </source>
</evidence>
<gene>
    <name evidence="1" type="ORF">SCF082_LOCUS32781</name>
</gene>
<sequence>MDMSRATPWAWSAFAGSKLQHTLHNRRYIASCAGTVKALLLSAFVLLGQLFLVPHEDAEEGKTSSSTSWRSCASARASAKRFSSWIRCTFFLHFLMKDDYGRLWSFHDDEALQEAIKLARAHSKFGQVERPSRKPEHVTTRHGWQVR</sequence>
<name>A0ABP0NK30_9DINO</name>
<dbReference type="Proteomes" id="UP001642464">
    <property type="component" value="Unassembled WGS sequence"/>
</dbReference>
<keyword evidence="2" id="KW-1185">Reference proteome</keyword>
<dbReference type="EMBL" id="CAXAMM010028668">
    <property type="protein sequence ID" value="CAK9063227.1"/>
    <property type="molecule type" value="Genomic_DNA"/>
</dbReference>